<dbReference type="Pfam" id="PF13531">
    <property type="entry name" value="SBP_bac_11"/>
    <property type="match status" value="1"/>
</dbReference>
<reference evidence="5 6" key="1">
    <citation type="submission" date="2024-06" db="EMBL/GenBank/DDBJ databases">
        <authorList>
            <person name="Li Z."/>
            <person name="Jiang Y."/>
        </authorList>
    </citation>
    <scope>NUCLEOTIDE SEQUENCE [LARGE SCALE GENOMIC DNA]</scope>
    <source>
        <strain evidence="5 6">HSW-8</strain>
    </source>
</reference>
<accession>A0ABV2A9E2</accession>
<keyword evidence="3 4" id="KW-0732">Signal</keyword>
<sequence length="257" mass="27504">MTLPVRRFCALLLIVALVPASANDRLLLATAANFKPAMEELAAAFRAQHPDVSIEPVYASTGKLAAQIRKGAPFDLFFAADMQTPQELVQEGLAAAPVRVYARGRLVIWRAAGDAASLALADLADPRFTRIAIANPRHAPYGARAVEALTAAGVWTLVQPRLVYGENIGQTAQFVHSGNAQVGIIALSQAREPELAQRGSYALIDDALHAPLDQGYVVMRRAADRPAAARFTALLATVAARRIIERHGYTVPPAALE</sequence>
<dbReference type="Gene3D" id="3.40.190.10">
    <property type="entry name" value="Periplasmic binding protein-like II"/>
    <property type="match status" value="2"/>
</dbReference>
<dbReference type="NCBIfam" id="TIGR01256">
    <property type="entry name" value="modA"/>
    <property type="match status" value="1"/>
</dbReference>
<dbReference type="InterPro" id="IPR005950">
    <property type="entry name" value="ModA"/>
</dbReference>
<evidence type="ECO:0000256" key="2">
    <source>
        <dbReference type="ARBA" id="ARBA00022723"/>
    </source>
</evidence>
<dbReference type="SUPFAM" id="SSF53850">
    <property type="entry name" value="Periplasmic binding protein-like II"/>
    <property type="match status" value="1"/>
</dbReference>
<dbReference type="InterPro" id="IPR050682">
    <property type="entry name" value="ModA/WtpA"/>
</dbReference>
<name>A0ABV2A9E2_9GAMM</name>
<gene>
    <name evidence="5" type="primary">modA</name>
    <name evidence="5" type="ORF">ABSH63_07005</name>
</gene>
<dbReference type="PANTHER" id="PTHR30632">
    <property type="entry name" value="MOLYBDATE-BINDING PERIPLASMIC PROTEIN"/>
    <property type="match status" value="1"/>
</dbReference>
<dbReference type="InterPro" id="IPR044084">
    <property type="entry name" value="AvModA-like_subst-bd"/>
</dbReference>
<protein>
    <submittedName>
        <fullName evidence="5">Molybdate ABC transporter substrate-binding protein</fullName>
    </submittedName>
</protein>
<dbReference type="PIRSF" id="PIRSF004846">
    <property type="entry name" value="ModA"/>
    <property type="match status" value="1"/>
</dbReference>
<evidence type="ECO:0000256" key="1">
    <source>
        <dbReference type="ARBA" id="ARBA00009175"/>
    </source>
</evidence>
<feature type="signal peptide" evidence="4">
    <location>
        <begin position="1"/>
        <end position="22"/>
    </location>
</feature>
<evidence type="ECO:0000256" key="3">
    <source>
        <dbReference type="ARBA" id="ARBA00022729"/>
    </source>
</evidence>
<comment type="similarity">
    <text evidence="1">Belongs to the bacterial solute-binding protein ModA family.</text>
</comment>
<dbReference type="Proteomes" id="UP001465331">
    <property type="component" value="Unassembled WGS sequence"/>
</dbReference>
<keyword evidence="6" id="KW-1185">Reference proteome</keyword>
<evidence type="ECO:0000313" key="6">
    <source>
        <dbReference type="Proteomes" id="UP001465331"/>
    </source>
</evidence>
<evidence type="ECO:0000256" key="4">
    <source>
        <dbReference type="SAM" id="SignalP"/>
    </source>
</evidence>
<proteinExistence type="inferred from homology"/>
<dbReference type="RefSeq" id="WP_352888582.1">
    <property type="nucleotide sequence ID" value="NZ_JBEPIJ010000006.1"/>
</dbReference>
<feature type="chain" id="PRO_5045728498" evidence="4">
    <location>
        <begin position="23"/>
        <end position="257"/>
    </location>
</feature>
<evidence type="ECO:0000313" key="5">
    <source>
        <dbReference type="EMBL" id="MES0873749.1"/>
    </source>
</evidence>
<comment type="caution">
    <text evidence="5">The sequence shown here is derived from an EMBL/GenBank/DDBJ whole genome shotgun (WGS) entry which is preliminary data.</text>
</comment>
<organism evidence="5 6">
    <name type="scientific">Sinimarinibacterium thermocellulolyticum</name>
    <dbReference type="NCBI Taxonomy" id="3170016"/>
    <lineage>
        <taxon>Bacteria</taxon>
        <taxon>Pseudomonadati</taxon>
        <taxon>Pseudomonadota</taxon>
        <taxon>Gammaproteobacteria</taxon>
        <taxon>Nevskiales</taxon>
        <taxon>Nevskiaceae</taxon>
        <taxon>Sinimarinibacterium</taxon>
    </lineage>
</organism>
<dbReference type="PANTHER" id="PTHR30632:SF14">
    <property type="entry name" value="TUNGSTATE_MOLYBDATE_CHROMATE-BINDING PROTEIN MODA"/>
    <property type="match status" value="1"/>
</dbReference>
<keyword evidence="2" id="KW-0479">Metal-binding</keyword>
<dbReference type="CDD" id="cd13539">
    <property type="entry name" value="PBP2_AvModA"/>
    <property type="match status" value="1"/>
</dbReference>
<dbReference type="EMBL" id="JBEPIJ010000006">
    <property type="protein sequence ID" value="MES0873749.1"/>
    <property type="molecule type" value="Genomic_DNA"/>
</dbReference>